<dbReference type="NCBIfam" id="TIGR03798">
    <property type="entry name" value="leader_Nif11"/>
    <property type="match status" value="1"/>
</dbReference>
<evidence type="ECO:0000259" key="1">
    <source>
        <dbReference type="Pfam" id="PF07862"/>
    </source>
</evidence>
<gene>
    <name evidence="2" type="ORF">H6H03_24615</name>
</gene>
<dbReference type="RefSeq" id="WP_190957628.1">
    <property type="nucleotide sequence ID" value="NZ_JACJTU010000026.1"/>
</dbReference>
<dbReference type="InterPro" id="IPR022516">
    <property type="entry name" value="CHP03798_Ocin"/>
</dbReference>
<dbReference type="Pfam" id="PF07862">
    <property type="entry name" value="Nif11"/>
    <property type="match status" value="1"/>
</dbReference>
<name>A0ABR8KBW5_9NOSO</name>
<dbReference type="EMBL" id="JACJTU010000026">
    <property type="protein sequence ID" value="MBD2737029.1"/>
    <property type="molecule type" value="Genomic_DNA"/>
</dbReference>
<sequence>MSQEAVIQFFDAVFKDTSLQGRLNQRLAEIAPEALIQIAQEHGYSFTTEQLKAALQEAELSDEQLNAVAGGRPSDFVREGGPPWVQNQPYSATTQDGVAQEAINSATDSCPSAVEAFRSLAN</sequence>
<proteinExistence type="predicted"/>
<dbReference type="InterPro" id="IPR012903">
    <property type="entry name" value="Nif11"/>
</dbReference>
<evidence type="ECO:0000313" key="2">
    <source>
        <dbReference type="EMBL" id="MBD2737029.1"/>
    </source>
</evidence>
<accession>A0ABR8KBW5</accession>
<dbReference type="Proteomes" id="UP000637383">
    <property type="component" value="Unassembled WGS sequence"/>
</dbReference>
<reference evidence="2 3" key="1">
    <citation type="journal article" date="2020" name="ISME J.">
        <title>Comparative genomics reveals insights into cyanobacterial evolution and habitat adaptation.</title>
        <authorList>
            <person name="Chen M.Y."/>
            <person name="Teng W.K."/>
            <person name="Zhao L."/>
            <person name="Hu C.X."/>
            <person name="Zhou Y.K."/>
            <person name="Han B.P."/>
            <person name="Song L.R."/>
            <person name="Shu W.S."/>
        </authorList>
    </citation>
    <scope>NUCLEOTIDE SEQUENCE [LARGE SCALE GENOMIC DNA]</scope>
    <source>
        <strain evidence="2 3">FACHB-159</strain>
    </source>
</reference>
<organism evidence="2 3">
    <name type="scientific">Nostoc paludosum FACHB-159</name>
    <dbReference type="NCBI Taxonomy" id="2692908"/>
    <lineage>
        <taxon>Bacteria</taxon>
        <taxon>Bacillati</taxon>
        <taxon>Cyanobacteriota</taxon>
        <taxon>Cyanophyceae</taxon>
        <taxon>Nostocales</taxon>
        <taxon>Nostocaceae</taxon>
        <taxon>Nostoc</taxon>
    </lineage>
</organism>
<feature type="domain" description="Nif11" evidence="1">
    <location>
        <begin position="1"/>
        <end position="49"/>
    </location>
</feature>
<comment type="caution">
    <text evidence="2">The sequence shown here is derived from an EMBL/GenBank/DDBJ whole genome shotgun (WGS) entry which is preliminary data.</text>
</comment>
<keyword evidence="3" id="KW-1185">Reference proteome</keyword>
<evidence type="ECO:0000313" key="3">
    <source>
        <dbReference type="Proteomes" id="UP000637383"/>
    </source>
</evidence>
<protein>
    <submittedName>
        <fullName evidence="2">Nif11-like leader peptide family natural product</fullName>
    </submittedName>
</protein>